<organism evidence="12 13">
    <name type="scientific">Amphimedon queenslandica</name>
    <name type="common">Sponge</name>
    <dbReference type="NCBI Taxonomy" id="400682"/>
    <lineage>
        <taxon>Eukaryota</taxon>
        <taxon>Metazoa</taxon>
        <taxon>Porifera</taxon>
        <taxon>Demospongiae</taxon>
        <taxon>Heteroscleromorpha</taxon>
        <taxon>Haplosclerida</taxon>
        <taxon>Niphatidae</taxon>
        <taxon>Amphimedon</taxon>
    </lineage>
</organism>
<feature type="compositionally biased region" description="Low complexity" evidence="11">
    <location>
        <begin position="504"/>
        <end position="514"/>
    </location>
</feature>
<dbReference type="GO" id="GO:0017109">
    <property type="term" value="C:glutamate-cysteine ligase complex"/>
    <property type="evidence" value="ECO:0007669"/>
    <property type="project" value="TreeGrafter"/>
</dbReference>
<dbReference type="InterPro" id="IPR014746">
    <property type="entry name" value="Gln_synth/guanido_kin_cat_dom"/>
</dbReference>
<dbReference type="InterPro" id="IPR004308">
    <property type="entry name" value="GCS"/>
</dbReference>
<proteinExistence type="inferred from homology"/>
<dbReference type="RefSeq" id="XP_003387446.1">
    <property type="nucleotide sequence ID" value="XM_003387398.3"/>
</dbReference>
<evidence type="ECO:0000256" key="10">
    <source>
        <dbReference type="RuleBase" id="RU367135"/>
    </source>
</evidence>
<sequence length="653" mass="74269">MGLLSEGKPLSWEETKKNAWKVHKVGIQQFISLFHKLKDRKGDTLKWGDEVEYNLISLDEEKKVAKLSLLGPQILEVLQKPESDDPLHHKAKWRPEYASYMIEGTPGASPYGGCYSDFNVVEANMKLRREMLYEALKGTSVFPLALTAFPRMGCPGFTEPEFLPQPATSKSRSLFYPDEVIWSGHPRFITLTRNVRERRGEKPAMNMPIFKDKATPSPFVEVVPNDDGTASTCGKPDHIYLDCMGFGMGCSCLQVTFQGCDLNESRHLYDQLSVMCPIMLALSAATPILRGYLADVDCRWGVISGSVDDRTQEERGLKPLKDDKWVIPKSRYDSIDMYLANPEYNDKEVPINELAYQTLTENGVDELMARHVAHLFIRDPISLFAEKLEQDVENESDHFENIQSTNWQSMRFKPPPPNSPIGWRVEFRPMELQITDFENAAFVVFIVLVTRAILSFKLNFLIPISKMEDNMKRAINRDAARQGLFYFRKSLLPEDDEDDEGKETPPTGATPTAPQSHKHEYTLMSIDTIINGKDEFPGVIPLVRMYVNSIDIDVDTRCTVMQYLRFISKRASGELPTAATWMRQFVLSHPDYKHDSVVSEIINYDLISKIRDISEGRSPCNELTGRLTSRADSLRPSLPRRISVRSDSKDGND</sequence>
<dbReference type="Pfam" id="PF03074">
    <property type="entry name" value="GCS"/>
    <property type="match status" value="1"/>
</dbReference>
<protein>
    <recommendedName>
        <fullName evidence="3 10">Glutamate--cysteine ligase</fullName>
        <ecNumber evidence="3 10">6.3.2.2</ecNumber>
    </recommendedName>
    <alternativeName>
        <fullName evidence="9 10">Gamma-ECS</fullName>
    </alternativeName>
    <alternativeName>
        <fullName evidence="8 10">Gamma-glutamylcysteine synthetase</fullName>
    </alternativeName>
</protein>
<comment type="pathway">
    <text evidence="1 10">Sulfur metabolism; glutathione biosynthesis; glutathione from L-cysteine and L-glutamate: step 1/2.</text>
</comment>
<evidence type="ECO:0000313" key="13">
    <source>
        <dbReference type="Proteomes" id="UP000007879"/>
    </source>
</evidence>
<keyword evidence="13" id="KW-1185">Reference proteome</keyword>
<evidence type="ECO:0000256" key="11">
    <source>
        <dbReference type="SAM" id="MobiDB-lite"/>
    </source>
</evidence>
<comment type="similarity">
    <text evidence="2 10">Belongs to the glutamate--cysteine ligase type 3 family.</text>
</comment>
<evidence type="ECO:0000256" key="7">
    <source>
        <dbReference type="ARBA" id="ARBA00022840"/>
    </source>
</evidence>
<dbReference type="PANTHER" id="PTHR11164">
    <property type="entry name" value="GLUTAMATE CYSTEINE LIGASE"/>
    <property type="match status" value="1"/>
</dbReference>
<evidence type="ECO:0000256" key="6">
    <source>
        <dbReference type="ARBA" id="ARBA00022741"/>
    </source>
</evidence>
<dbReference type="FunFam" id="3.30.590.50:FF:000002">
    <property type="entry name" value="Glutamate--cysteine ligase catalytic subunit"/>
    <property type="match status" value="1"/>
</dbReference>
<dbReference type="PANTHER" id="PTHR11164:SF0">
    <property type="entry name" value="GLUTAMATE--CYSTEINE LIGASE CATALYTIC SUBUNIT"/>
    <property type="match status" value="1"/>
</dbReference>
<evidence type="ECO:0000256" key="9">
    <source>
        <dbReference type="ARBA" id="ARBA00032122"/>
    </source>
</evidence>
<feature type="region of interest" description="Disordered" evidence="11">
    <location>
        <begin position="494"/>
        <end position="517"/>
    </location>
</feature>
<dbReference type="KEGG" id="aqu:100639866"/>
<reference evidence="12" key="2">
    <citation type="submission" date="2024-06" db="UniProtKB">
        <authorList>
            <consortium name="EnsemblMetazoa"/>
        </authorList>
    </citation>
    <scope>IDENTIFICATION</scope>
</reference>
<keyword evidence="6 10" id="KW-0547">Nucleotide-binding</keyword>
<dbReference type="GO" id="GO:0004357">
    <property type="term" value="F:glutamate-cysteine ligase activity"/>
    <property type="evidence" value="ECO:0007669"/>
    <property type="project" value="UniProtKB-UniRule"/>
</dbReference>
<dbReference type="Gene3D" id="1.10.8.960">
    <property type="match status" value="1"/>
</dbReference>
<name>A0AAN0IF62_AMPQE</name>
<dbReference type="GO" id="GO:0006750">
    <property type="term" value="P:glutathione biosynthetic process"/>
    <property type="evidence" value="ECO:0007669"/>
    <property type="project" value="UniProtKB-UniRule"/>
</dbReference>
<keyword evidence="7 10" id="KW-0067">ATP-binding</keyword>
<evidence type="ECO:0000256" key="8">
    <source>
        <dbReference type="ARBA" id="ARBA00030585"/>
    </source>
</evidence>
<evidence type="ECO:0000256" key="4">
    <source>
        <dbReference type="ARBA" id="ARBA00022598"/>
    </source>
</evidence>
<dbReference type="SUPFAM" id="SSF55931">
    <property type="entry name" value="Glutamine synthetase/guanido kinase"/>
    <property type="match status" value="1"/>
</dbReference>
<dbReference type="GeneID" id="100639866"/>
<dbReference type="FunFam" id="1.10.8.960:FF:000001">
    <property type="entry name" value="Glutamate--cysteine ligase catalytic subunit"/>
    <property type="match status" value="1"/>
</dbReference>
<dbReference type="GO" id="GO:0005524">
    <property type="term" value="F:ATP binding"/>
    <property type="evidence" value="ECO:0007669"/>
    <property type="project" value="UniProtKB-UniRule"/>
</dbReference>
<evidence type="ECO:0000256" key="5">
    <source>
        <dbReference type="ARBA" id="ARBA00022684"/>
    </source>
</evidence>
<dbReference type="AlphaFoldDB" id="A0AAN0IF62"/>
<evidence type="ECO:0000256" key="3">
    <source>
        <dbReference type="ARBA" id="ARBA00012220"/>
    </source>
</evidence>
<dbReference type="Gene3D" id="3.30.590.50">
    <property type="match status" value="2"/>
</dbReference>
<dbReference type="Proteomes" id="UP000007879">
    <property type="component" value="Unassembled WGS sequence"/>
</dbReference>
<keyword evidence="5 10" id="KW-0317">Glutathione biosynthesis</keyword>
<accession>A0AAN0IF62</accession>
<evidence type="ECO:0000256" key="1">
    <source>
        <dbReference type="ARBA" id="ARBA00005006"/>
    </source>
</evidence>
<evidence type="ECO:0000313" key="12">
    <source>
        <dbReference type="EnsemblMetazoa" id="XP_003387446.1"/>
    </source>
</evidence>
<reference evidence="13" key="1">
    <citation type="journal article" date="2010" name="Nature">
        <title>The Amphimedon queenslandica genome and the evolution of animal complexity.</title>
        <authorList>
            <person name="Srivastava M."/>
            <person name="Simakov O."/>
            <person name="Chapman J."/>
            <person name="Fahey B."/>
            <person name="Gauthier M.E."/>
            <person name="Mitros T."/>
            <person name="Richards G.S."/>
            <person name="Conaco C."/>
            <person name="Dacre M."/>
            <person name="Hellsten U."/>
            <person name="Larroux C."/>
            <person name="Putnam N.H."/>
            <person name="Stanke M."/>
            <person name="Adamska M."/>
            <person name="Darling A."/>
            <person name="Degnan S.M."/>
            <person name="Oakley T.H."/>
            <person name="Plachetzki D.C."/>
            <person name="Zhai Y."/>
            <person name="Adamski M."/>
            <person name="Calcino A."/>
            <person name="Cummins S.F."/>
            <person name="Goodstein D.M."/>
            <person name="Harris C."/>
            <person name="Jackson D.J."/>
            <person name="Leys S.P."/>
            <person name="Shu S."/>
            <person name="Woodcroft B.J."/>
            <person name="Vervoort M."/>
            <person name="Kosik K.S."/>
            <person name="Manning G."/>
            <person name="Degnan B.M."/>
            <person name="Rokhsar D.S."/>
        </authorList>
    </citation>
    <scope>NUCLEOTIDE SEQUENCE [LARGE SCALE GENOMIC DNA]</scope>
</reference>
<keyword evidence="4 10" id="KW-0436">Ligase</keyword>
<dbReference type="EnsemblMetazoa" id="XM_003387398.3">
    <property type="protein sequence ID" value="XP_003387446.1"/>
    <property type="gene ID" value="LOC100639866"/>
</dbReference>
<comment type="catalytic activity">
    <reaction evidence="10">
        <text>L-cysteine + L-glutamate + ATP = gamma-L-glutamyl-L-cysteine + ADP + phosphate + H(+)</text>
        <dbReference type="Rhea" id="RHEA:13285"/>
        <dbReference type="ChEBI" id="CHEBI:15378"/>
        <dbReference type="ChEBI" id="CHEBI:29985"/>
        <dbReference type="ChEBI" id="CHEBI:30616"/>
        <dbReference type="ChEBI" id="CHEBI:35235"/>
        <dbReference type="ChEBI" id="CHEBI:43474"/>
        <dbReference type="ChEBI" id="CHEBI:58173"/>
        <dbReference type="ChEBI" id="CHEBI:456216"/>
        <dbReference type="EC" id="6.3.2.2"/>
    </reaction>
</comment>
<evidence type="ECO:0000256" key="2">
    <source>
        <dbReference type="ARBA" id="ARBA00008100"/>
    </source>
</evidence>
<dbReference type="EC" id="6.3.2.2" evidence="3 10"/>